<dbReference type="STRING" id="195064.SAMN05421721_11622"/>
<dbReference type="Proteomes" id="UP000199556">
    <property type="component" value="Unassembled WGS sequence"/>
</dbReference>
<gene>
    <name evidence="1" type="ORF">SAMN05421721_11622</name>
</gene>
<evidence type="ECO:0000313" key="1">
    <source>
        <dbReference type="EMBL" id="SFM63129.1"/>
    </source>
</evidence>
<dbReference type="RefSeq" id="WP_090486784.1">
    <property type="nucleotide sequence ID" value="NZ_FOUO01000016.1"/>
</dbReference>
<sequence length="119" mass="12514">MTRGDALVILLAAALVGGAYALLWSPAAPATQVRIVSGEREIARLPLDEPRRLEVPGPAGITVVEIRDGAARCAASPGSRGICQRAGWLRQAGDMAVSLPNHVLIEVLGDTGRFDSINY</sequence>
<dbReference type="InterPro" id="IPR038690">
    <property type="entry name" value="NusG_2_sf"/>
</dbReference>
<dbReference type="OrthoDB" id="47603at2"/>
<dbReference type="Gene3D" id="2.60.320.10">
    <property type="entry name" value="N-utilization substance G protein NusG, insert domain"/>
    <property type="match status" value="1"/>
</dbReference>
<organism evidence="1 2">
    <name type="scientific">Ectothiorhodospira mobilis</name>
    <dbReference type="NCBI Taxonomy" id="195064"/>
    <lineage>
        <taxon>Bacteria</taxon>
        <taxon>Pseudomonadati</taxon>
        <taxon>Pseudomonadota</taxon>
        <taxon>Gammaproteobacteria</taxon>
        <taxon>Chromatiales</taxon>
        <taxon>Ectothiorhodospiraceae</taxon>
        <taxon>Ectothiorhodospira</taxon>
    </lineage>
</organism>
<dbReference type="Pfam" id="PF07009">
    <property type="entry name" value="NusG_II"/>
    <property type="match status" value="1"/>
</dbReference>
<accession>A0A1I4SF78</accession>
<dbReference type="AlphaFoldDB" id="A0A1I4SF78"/>
<reference evidence="1 2" key="1">
    <citation type="submission" date="2016-10" db="EMBL/GenBank/DDBJ databases">
        <authorList>
            <person name="de Groot N.N."/>
        </authorList>
    </citation>
    <scope>NUCLEOTIDE SEQUENCE [LARGE SCALE GENOMIC DNA]</scope>
    <source>
        <strain evidence="1 2">DSM 4180</strain>
    </source>
</reference>
<evidence type="ECO:0000313" key="2">
    <source>
        <dbReference type="Proteomes" id="UP000199556"/>
    </source>
</evidence>
<keyword evidence="2" id="KW-1185">Reference proteome</keyword>
<dbReference type="CDD" id="cd09910">
    <property type="entry name" value="NGN-insert_like"/>
    <property type="match status" value="1"/>
</dbReference>
<dbReference type="EMBL" id="FOUO01000016">
    <property type="protein sequence ID" value="SFM63129.1"/>
    <property type="molecule type" value="Genomic_DNA"/>
</dbReference>
<name>A0A1I4SF78_ECTMO</name>
<proteinExistence type="predicted"/>
<protein>
    <submittedName>
        <fullName evidence="1">Uncharacterized protein</fullName>
    </submittedName>
</protein>